<comment type="caution">
    <text evidence="2">The sequence shown here is derived from an EMBL/GenBank/DDBJ whole genome shotgun (WGS) entry which is preliminary data.</text>
</comment>
<protein>
    <recommendedName>
        <fullName evidence="4">F-box domain-containing protein</fullName>
    </recommendedName>
</protein>
<evidence type="ECO:0000313" key="2">
    <source>
        <dbReference type="EMBL" id="CDO56426.1"/>
    </source>
</evidence>
<evidence type="ECO:0000256" key="1">
    <source>
        <dbReference type="SAM" id="SignalP"/>
    </source>
</evidence>
<gene>
    <name evidence="2" type="ORF">BN980_GECA15s01077g</name>
</gene>
<keyword evidence="1" id="KW-0732">Signal</keyword>
<sequence>MANISQLPIELIALIIKLVLDDPVQSKYIDLPVPVNIRSDYIDSTKCLRWKQTDLALVISLRLICKKIQTAVDLLAFDNLACSFSSYTEDSNSDDTQNPMGISKRKGYDFNFYNNLISRSTVSYYRTSIVNNRFRDRYFQMNRKKGTISQQQFVSLPVDCPLFSNQNLQINVRHLYLGVSACHKQILDVAFLLSQIEAGLYPSLNEITIEFLDEIGVGLTLTENFYRQVEKTNMQFHLILRTQAYCQVLERLNLKGFINSLTLDFCKGRNYELDMNFIAKECPKVKTLIIGGIFASLSGMENILLLESLEELVLPISAYVRMPNPSRFALVPTLQRLTIDFYDFMMALKSGQKFDSLTHLQIIVQIQFNYSFQNVYDIFFNAAHDASMNELKAIAALPDVFCFQSLECLEFYCKTNIFQTPEYEDIVISSIGKLVKINNVKLFTLQMYKSEFSPELMQYLDSVEELNIVDLDSSSLISFQIERLFERPMKNLQYVTFSLFSTYFPLILDLFLGDLAFLKLFPALESVTGLFEHFANDDPILLQKSLNHVYEKIEESMAESKWQKNFSLDEMKSFFEMVMYENVVATKRNQLRYTGSIRSMQDVHPVCFLINFNKVRLIVESRNSVAL</sequence>
<proteinExistence type="predicted"/>
<dbReference type="Proteomes" id="UP000242525">
    <property type="component" value="Unassembled WGS sequence"/>
</dbReference>
<name>A0A0J9XFU9_GEOCN</name>
<accession>A0A0J9XFU9</accession>
<evidence type="ECO:0000313" key="3">
    <source>
        <dbReference type="Proteomes" id="UP000242525"/>
    </source>
</evidence>
<organism evidence="2 3">
    <name type="scientific">Geotrichum candidum</name>
    <name type="common">Oospora lactis</name>
    <name type="synonym">Dipodascus geotrichum</name>
    <dbReference type="NCBI Taxonomy" id="1173061"/>
    <lineage>
        <taxon>Eukaryota</taxon>
        <taxon>Fungi</taxon>
        <taxon>Dikarya</taxon>
        <taxon>Ascomycota</taxon>
        <taxon>Saccharomycotina</taxon>
        <taxon>Dipodascomycetes</taxon>
        <taxon>Dipodascales</taxon>
        <taxon>Dipodascaceae</taxon>
        <taxon>Geotrichum</taxon>
    </lineage>
</organism>
<feature type="chain" id="PRO_5005325695" description="F-box domain-containing protein" evidence="1">
    <location>
        <begin position="27"/>
        <end position="627"/>
    </location>
</feature>
<feature type="signal peptide" evidence="1">
    <location>
        <begin position="1"/>
        <end position="26"/>
    </location>
</feature>
<dbReference type="AlphaFoldDB" id="A0A0J9XFU9"/>
<keyword evidence="3" id="KW-1185">Reference proteome</keyword>
<dbReference type="EMBL" id="CCBN010000015">
    <property type="protein sequence ID" value="CDO56426.1"/>
    <property type="molecule type" value="Genomic_DNA"/>
</dbReference>
<reference evidence="2" key="1">
    <citation type="submission" date="2014-03" db="EMBL/GenBank/DDBJ databases">
        <authorList>
            <person name="Casaregola S."/>
        </authorList>
    </citation>
    <scope>NUCLEOTIDE SEQUENCE [LARGE SCALE GENOMIC DNA]</scope>
    <source>
        <strain evidence="2">CLIB 918</strain>
    </source>
</reference>
<evidence type="ECO:0008006" key="4">
    <source>
        <dbReference type="Google" id="ProtNLM"/>
    </source>
</evidence>